<dbReference type="EMBL" id="LN719301">
    <property type="protein sequence ID" value="CEP07558.1"/>
    <property type="molecule type" value="Genomic_DNA"/>
</dbReference>
<evidence type="ECO:0000313" key="2">
    <source>
        <dbReference type="EMBL" id="CEP07558.1"/>
    </source>
</evidence>
<dbReference type="SMART" id="SM00256">
    <property type="entry name" value="FBOX"/>
    <property type="match status" value="1"/>
</dbReference>
<proteinExistence type="predicted"/>
<dbReference type="Proteomes" id="UP000054107">
    <property type="component" value="Unassembled WGS sequence"/>
</dbReference>
<evidence type="ECO:0000313" key="3">
    <source>
        <dbReference type="Proteomes" id="UP000054107"/>
    </source>
</evidence>
<dbReference type="Pfam" id="PF12937">
    <property type="entry name" value="F-box-like"/>
    <property type="match status" value="1"/>
</dbReference>
<accession>A0A0B7MWQ3</accession>
<dbReference type="InterPro" id="IPR032675">
    <property type="entry name" value="LRR_dom_sf"/>
</dbReference>
<dbReference type="OrthoDB" id="10384587at2759"/>
<sequence>MTYPSWHILPTELWLVIFDLIESAKELANCRLVCKRWSALAEAAMLGQNLKFDTVESISKFNSQLKMKPQMARLIKSIHLPYTDDLNLPLQKELLDLALTPNIKHFQGQMSEEILIHFLEIAQRSSSKFDRLQVLPELYTMDNKYVDTMLYFKDSLREISVSVLPFEMPESSQCIATHLREFRSLTKLTLDLYGLPCSNDEPTNFIELEKILNRCKHLEVLEFTWGSVVNSSMGTAEFKKWLSNNVQQVSSLYAFKVGKLEGPHMLEYLVYKYPNVSKASITYLESCSKRIIDAVKNIETVELIIPNTLGIEELKEGITNAEEFKNLILAMKSTTNQVQIQQSSSFDSFGQGLLEITKCIKTRNTKFSIPIQGHVRPICKDIISIIGSVHHLETNYVGFADYYQAEDSILERLRYIIPFDSLDKLTSLKFLCHEEISKEISEEIAKYAPNLKHLTINTCCSYN</sequence>
<dbReference type="Gene3D" id="3.80.10.10">
    <property type="entry name" value="Ribonuclease Inhibitor"/>
    <property type="match status" value="1"/>
</dbReference>
<feature type="domain" description="F-box" evidence="1">
    <location>
        <begin position="9"/>
        <end position="50"/>
    </location>
</feature>
<dbReference type="AlphaFoldDB" id="A0A0B7MWQ3"/>
<dbReference type="InterPro" id="IPR036047">
    <property type="entry name" value="F-box-like_dom_sf"/>
</dbReference>
<name>A0A0B7MWQ3_9FUNG</name>
<gene>
    <name evidence="2" type="primary">PARPA_00854.1 scaffold 1159</name>
</gene>
<dbReference type="InterPro" id="IPR001810">
    <property type="entry name" value="F-box_dom"/>
</dbReference>
<evidence type="ECO:0000259" key="1">
    <source>
        <dbReference type="SMART" id="SM00256"/>
    </source>
</evidence>
<reference evidence="2 3" key="1">
    <citation type="submission" date="2014-09" db="EMBL/GenBank/DDBJ databases">
        <authorList>
            <person name="Ellenberger Sabrina"/>
        </authorList>
    </citation>
    <scope>NUCLEOTIDE SEQUENCE [LARGE SCALE GENOMIC DNA]</scope>
    <source>
        <strain evidence="2 3">CBS 412.66</strain>
    </source>
</reference>
<protein>
    <recommendedName>
        <fullName evidence="1">F-box domain-containing protein</fullName>
    </recommendedName>
</protein>
<dbReference type="SUPFAM" id="SSF81383">
    <property type="entry name" value="F-box domain"/>
    <property type="match status" value="1"/>
</dbReference>
<keyword evidence="3" id="KW-1185">Reference proteome</keyword>
<organism evidence="2 3">
    <name type="scientific">Parasitella parasitica</name>
    <dbReference type="NCBI Taxonomy" id="35722"/>
    <lineage>
        <taxon>Eukaryota</taxon>
        <taxon>Fungi</taxon>
        <taxon>Fungi incertae sedis</taxon>
        <taxon>Mucoromycota</taxon>
        <taxon>Mucoromycotina</taxon>
        <taxon>Mucoromycetes</taxon>
        <taxon>Mucorales</taxon>
        <taxon>Mucorineae</taxon>
        <taxon>Mucoraceae</taxon>
        <taxon>Parasitella</taxon>
    </lineage>
</organism>